<evidence type="ECO:0000256" key="5">
    <source>
        <dbReference type="PROSITE-ProRule" id="PRU00552"/>
    </source>
</evidence>
<dbReference type="EMBL" id="QEAQ01000022">
    <property type="protein sequence ID" value="TPX59730.1"/>
    <property type="molecule type" value="Genomic_DNA"/>
</dbReference>
<dbReference type="SMART" id="SM00490">
    <property type="entry name" value="HELICc"/>
    <property type="match status" value="1"/>
</dbReference>
<accession>A0A507E9K8</accession>
<proteinExistence type="predicted"/>
<dbReference type="SUPFAM" id="SSF52540">
    <property type="entry name" value="P-loop containing nucleoside triphosphate hydrolases"/>
    <property type="match status" value="1"/>
</dbReference>
<name>A0A507E9K8_9FUNG</name>
<feature type="domain" description="Helicase ATP-binding" evidence="7">
    <location>
        <begin position="231"/>
        <end position="449"/>
    </location>
</feature>
<evidence type="ECO:0000256" key="1">
    <source>
        <dbReference type="ARBA" id="ARBA00022741"/>
    </source>
</evidence>
<comment type="caution">
    <text evidence="10">The sequence shown here is derived from an EMBL/GenBank/DDBJ whole genome shotgun (WGS) entry which is preliminary data.</text>
</comment>
<dbReference type="InterPro" id="IPR001650">
    <property type="entry name" value="Helicase_C-like"/>
</dbReference>
<evidence type="ECO:0000256" key="6">
    <source>
        <dbReference type="SAM" id="MobiDB-lite"/>
    </source>
</evidence>
<evidence type="ECO:0000313" key="10">
    <source>
        <dbReference type="EMBL" id="TPX59730.1"/>
    </source>
</evidence>
<dbReference type="GO" id="GO:0003676">
    <property type="term" value="F:nucleic acid binding"/>
    <property type="evidence" value="ECO:0007669"/>
    <property type="project" value="InterPro"/>
</dbReference>
<dbReference type="Pfam" id="PF00271">
    <property type="entry name" value="Helicase_C"/>
    <property type="match status" value="1"/>
</dbReference>
<keyword evidence="3" id="KW-0347">Helicase</keyword>
<dbReference type="CDD" id="cd18787">
    <property type="entry name" value="SF2_C_DEAD"/>
    <property type="match status" value="1"/>
</dbReference>
<dbReference type="Gene3D" id="3.40.50.300">
    <property type="entry name" value="P-loop containing nucleotide triphosphate hydrolases"/>
    <property type="match status" value="2"/>
</dbReference>
<feature type="domain" description="DEAD-box RNA helicase Q" evidence="9">
    <location>
        <begin position="197"/>
        <end position="226"/>
    </location>
</feature>
<feature type="compositionally biased region" description="Basic and acidic residues" evidence="6">
    <location>
        <begin position="123"/>
        <end position="136"/>
    </location>
</feature>
<dbReference type="InterPro" id="IPR027417">
    <property type="entry name" value="P-loop_NTPase"/>
</dbReference>
<dbReference type="SMART" id="SM00487">
    <property type="entry name" value="DEXDc"/>
    <property type="match status" value="1"/>
</dbReference>
<feature type="region of interest" description="Disordered" evidence="6">
    <location>
        <begin position="100"/>
        <end position="159"/>
    </location>
</feature>
<sequence>MFRCPILVALRIRFTSQPCTRLACDSTRLVSATSAAYSTRTTRSSNQFTFSTKYPRQRPSDGAGKRSGNATGSGGKGKGGGGGKRMPGLALPARLRLATFKAPSAKPSDKKPTQPGRPGTAKRSLESQDDRKDARAKGVAGRGAPKTQKPNPKAAQAKDEYDIATAKHTAKFSLSRTHFDNAKAETIAKLEEQTSEARFETMGLRPELVAAVKEVLAYDQPTQVQALCIPELLSNPEIPILCAAETGGGKTGAYLLPVINQLKQEEETLKAAVDPEESKRLDVVEAITSDGSTTSALSGTASVRKLRRPRAVIVVPSRELVAQVTATAKTICHRVRLRVVGAHAGMPASEMEEKIATAPVDLLITTPGSLNYLMRNAGFALSQTRHLVVDEADTMTDEDFGPELDTILKSATKFVNELDRPCQFVFVSATVPLTLNRMLQRHFPQVKRVTTASVHRTVPGLRQRFVRIDGSTSKQAMLIDLLKRAVIDDDRIIVFCNTRKSCELVGAHLKENGFDAHDISSNVDVKHRAKIFKEFSSPSTVAQGKEPSARKPMIVVATDIASRGVDTVNVGHVILFDFPQTAIDYLHRVGRTARNGAKGRATSIVAKKDRKLADKIEEDVKRKQVLA</sequence>
<evidence type="ECO:0000256" key="4">
    <source>
        <dbReference type="ARBA" id="ARBA00022840"/>
    </source>
</evidence>
<feature type="domain" description="Helicase C-terminal" evidence="8">
    <location>
        <begin position="477"/>
        <end position="627"/>
    </location>
</feature>
<dbReference type="GO" id="GO:0003724">
    <property type="term" value="F:RNA helicase activity"/>
    <property type="evidence" value="ECO:0007669"/>
    <property type="project" value="InterPro"/>
</dbReference>
<feature type="compositionally biased region" description="Gly residues" evidence="6">
    <location>
        <begin position="71"/>
        <end position="85"/>
    </location>
</feature>
<dbReference type="PROSITE" id="PS51195">
    <property type="entry name" value="Q_MOTIF"/>
    <property type="match status" value="1"/>
</dbReference>
<reference evidence="10 11" key="1">
    <citation type="journal article" date="2019" name="Sci. Rep.">
        <title>Comparative genomics of chytrid fungi reveal insights into the obligate biotrophic and pathogenic lifestyle of Synchytrium endobioticum.</title>
        <authorList>
            <person name="van de Vossenberg B.T.L.H."/>
            <person name="Warris S."/>
            <person name="Nguyen H.D.T."/>
            <person name="van Gent-Pelzer M.P.E."/>
            <person name="Joly D.L."/>
            <person name="van de Geest H.C."/>
            <person name="Bonants P.J.M."/>
            <person name="Smith D.S."/>
            <person name="Levesque C.A."/>
            <person name="van der Lee T.A.J."/>
        </authorList>
    </citation>
    <scope>NUCLEOTIDE SEQUENCE [LARGE SCALE GENOMIC DNA]</scope>
    <source>
        <strain evidence="10 11">CBS 809.83</strain>
    </source>
</reference>
<dbReference type="GO" id="GO:0005524">
    <property type="term" value="F:ATP binding"/>
    <property type="evidence" value="ECO:0007669"/>
    <property type="project" value="UniProtKB-KW"/>
</dbReference>
<dbReference type="InterPro" id="IPR014001">
    <property type="entry name" value="Helicase_ATP-bd"/>
</dbReference>
<evidence type="ECO:0000256" key="3">
    <source>
        <dbReference type="ARBA" id="ARBA00022806"/>
    </source>
</evidence>
<dbReference type="PROSITE" id="PS51192">
    <property type="entry name" value="HELICASE_ATP_BIND_1"/>
    <property type="match status" value="1"/>
</dbReference>
<keyword evidence="2" id="KW-0378">Hydrolase</keyword>
<gene>
    <name evidence="10" type="ORF">PhCBS80983_g02315</name>
</gene>
<dbReference type="InterPro" id="IPR014014">
    <property type="entry name" value="RNA_helicase_DEAD_Q_motif"/>
</dbReference>
<keyword evidence="11" id="KW-1185">Reference proteome</keyword>
<evidence type="ECO:0000259" key="8">
    <source>
        <dbReference type="PROSITE" id="PS51194"/>
    </source>
</evidence>
<dbReference type="GO" id="GO:0016787">
    <property type="term" value="F:hydrolase activity"/>
    <property type="evidence" value="ECO:0007669"/>
    <property type="project" value="UniProtKB-KW"/>
</dbReference>
<keyword evidence="4" id="KW-0067">ATP-binding</keyword>
<feature type="short sequence motif" description="Q motif" evidence="5">
    <location>
        <begin position="197"/>
        <end position="226"/>
    </location>
</feature>
<feature type="region of interest" description="Disordered" evidence="6">
    <location>
        <begin position="38"/>
        <end position="88"/>
    </location>
</feature>
<dbReference type="PANTHER" id="PTHR47960">
    <property type="entry name" value="DEAD-BOX ATP-DEPENDENT RNA HELICASE 50"/>
    <property type="match status" value="1"/>
</dbReference>
<evidence type="ECO:0000259" key="9">
    <source>
        <dbReference type="PROSITE" id="PS51195"/>
    </source>
</evidence>
<keyword evidence="1" id="KW-0547">Nucleotide-binding</keyword>
<evidence type="ECO:0000259" key="7">
    <source>
        <dbReference type="PROSITE" id="PS51192"/>
    </source>
</evidence>
<dbReference type="InterPro" id="IPR011545">
    <property type="entry name" value="DEAD/DEAH_box_helicase_dom"/>
</dbReference>
<dbReference type="AlphaFoldDB" id="A0A507E9K8"/>
<organism evidence="10 11">
    <name type="scientific">Powellomyces hirtus</name>
    <dbReference type="NCBI Taxonomy" id="109895"/>
    <lineage>
        <taxon>Eukaryota</taxon>
        <taxon>Fungi</taxon>
        <taxon>Fungi incertae sedis</taxon>
        <taxon>Chytridiomycota</taxon>
        <taxon>Chytridiomycota incertae sedis</taxon>
        <taxon>Chytridiomycetes</taxon>
        <taxon>Spizellomycetales</taxon>
        <taxon>Powellomycetaceae</taxon>
        <taxon>Powellomyces</taxon>
    </lineage>
</organism>
<protein>
    <recommendedName>
        <fullName evidence="12">RNA helicase</fullName>
    </recommendedName>
</protein>
<evidence type="ECO:0008006" key="12">
    <source>
        <dbReference type="Google" id="ProtNLM"/>
    </source>
</evidence>
<dbReference type="PROSITE" id="PS51194">
    <property type="entry name" value="HELICASE_CTER"/>
    <property type="match status" value="1"/>
</dbReference>
<dbReference type="Proteomes" id="UP000318582">
    <property type="component" value="Unassembled WGS sequence"/>
</dbReference>
<dbReference type="Pfam" id="PF00270">
    <property type="entry name" value="DEAD"/>
    <property type="match status" value="1"/>
</dbReference>
<dbReference type="STRING" id="109895.A0A507E9K8"/>
<evidence type="ECO:0000256" key="2">
    <source>
        <dbReference type="ARBA" id="ARBA00022801"/>
    </source>
</evidence>
<evidence type="ECO:0000313" key="11">
    <source>
        <dbReference type="Proteomes" id="UP000318582"/>
    </source>
</evidence>